<dbReference type="EMBL" id="HAEH01008624">
    <property type="protein sequence ID" value="SBR84974.1"/>
    <property type="molecule type" value="Transcribed_RNA"/>
</dbReference>
<reference evidence="1" key="2">
    <citation type="submission" date="2016-06" db="EMBL/GenBank/DDBJ databases">
        <title>The genome of a short-lived fish provides insights into sex chromosome evolution and the genetic control of aging.</title>
        <authorList>
            <person name="Reichwald K."/>
            <person name="Felder M."/>
            <person name="Petzold A."/>
            <person name="Koch P."/>
            <person name="Groth M."/>
            <person name="Platzer M."/>
        </authorList>
    </citation>
    <scope>NUCLEOTIDE SEQUENCE</scope>
    <source>
        <tissue evidence="1">Brain</tissue>
    </source>
</reference>
<accession>A0A1A8PVG8</accession>
<protein>
    <submittedName>
        <fullName evidence="1">Uncharacterized protein</fullName>
    </submittedName>
</protein>
<reference evidence="1" key="1">
    <citation type="submission" date="2016-05" db="EMBL/GenBank/DDBJ databases">
        <authorList>
            <person name="Lavstsen T."/>
            <person name="Jespersen J.S."/>
        </authorList>
    </citation>
    <scope>NUCLEOTIDE SEQUENCE</scope>
    <source>
        <tissue evidence="1">Brain</tissue>
    </source>
</reference>
<feature type="non-terminal residue" evidence="1">
    <location>
        <position position="59"/>
    </location>
</feature>
<gene>
    <name evidence="1" type="primary">Nfu_g_1_003718</name>
</gene>
<name>A0A1A8PVG8_9TELE</name>
<organism evidence="1">
    <name type="scientific">Nothobranchius rachovii</name>
    <name type="common">bluefin notho</name>
    <dbReference type="NCBI Taxonomy" id="451742"/>
    <lineage>
        <taxon>Eukaryota</taxon>
        <taxon>Metazoa</taxon>
        <taxon>Chordata</taxon>
        <taxon>Craniata</taxon>
        <taxon>Vertebrata</taxon>
        <taxon>Euteleostomi</taxon>
        <taxon>Actinopterygii</taxon>
        <taxon>Neopterygii</taxon>
        <taxon>Teleostei</taxon>
        <taxon>Neoteleostei</taxon>
        <taxon>Acanthomorphata</taxon>
        <taxon>Ovalentaria</taxon>
        <taxon>Atherinomorphae</taxon>
        <taxon>Cyprinodontiformes</taxon>
        <taxon>Nothobranchiidae</taxon>
        <taxon>Nothobranchius</taxon>
    </lineage>
</organism>
<sequence length="59" mass="6596">SGHTKDFKDGTQSLPASHSSLLYFSVSSVREQHTRTDRDVLLSNFSVTWRVFQSNSPPG</sequence>
<proteinExistence type="predicted"/>
<evidence type="ECO:0000313" key="1">
    <source>
        <dbReference type="EMBL" id="SBR84974.1"/>
    </source>
</evidence>
<feature type="non-terminal residue" evidence="1">
    <location>
        <position position="1"/>
    </location>
</feature>
<dbReference type="AlphaFoldDB" id="A0A1A8PVG8"/>